<evidence type="ECO:0000313" key="2">
    <source>
        <dbReference type="EMBL" id="KXH39675.1"/>
    </source>
</evidence>
<protein>
    <submittedName>
        <fullName evidence="2">Uncharacterized protein</fullName>
    </submittedName>
</protein>
<feature type="region of interest" description="Disordered" evidence="1">
    <location>
        <begin position="79"/>
        <end position="102"/>
    </location>
</feature>
<evidence type="ECO:0000256" key="1">
    <source>
        <dbReference type="SAM" id="MobiDB-lite"/>
    </source>
</evidence>
<reference evidence="2 3" key="1">
    <citation type="submission" date="2014-02" db="EMBL/GenBank/DDBJ databases">
        <title>The genome sequence of Colletotrichum salicis CBS 607.94.</title>
        <authorList>
            <person name="Baroncelli R."/>
            <person name="Thon M.R."/>
        </authorList>
    </citation>
    <scope>NUCLEOTIDE SEQUENCE [LARGE SCALE GENOMIC DNA]</scope>
    <source>
        <strain evidence="2 3">CBS 607.94</strain>
    </source>
</reference>
<dbReference type="Proteomes" id="UP000070121">
    <property type="component" value="Unassembled WGS sequence"/>
</dbReference>
<name>A0A135SV03_9PEZI</name>
<organism evidence="2 3">
    <name type="scientific">Colletotrichum salicis</name>
    <dbReference type="NCBI Taxonomy" id="1209931"/>
    <lineage>
        <taxon>Eukaryota</taxon>
        <taxon>Fungi</taxon>
        <taxon>Dikarya</taxon>
        <taxon>Ascomycota</taxon>
        <taxon>Pezizomycotina</taxon>
        <taxon>Sordariomycetes</taxon>
        <taxon>Hypocreomycetidae</taxon>
        <taxon>Glomerellales</taxon>
        <taxon>Glomerellaceae</taxon>
        <taxon>Colletotrichum</taxon>
        <taxon>Colletotrichum acutatum species complex</taxon>
    </lineage>
</organism>
<dbReference type="OrthoDB" id="10550216at2759"/>
<sequence>MQLQTLLLTSISALGSVGALGLGLSMNSALTLATLAPAVALASPARLLTRAAIISREEGIELVSRANWGLPGCGRDPATCQRDETRLRKGSKALSATTEDDE</sequence>
<dbReference type="EMBL" id="JFFI01002216">
    <property type="protein sequence ID" value="KXH39675.1"/>
    <property type="molecule type" value="Genomic_DNA"/>
</dbReference>
<accession>A0A135SV03</accession>
<proteinExistence type="predicted"/>
<comment type="caution">
    <text evidence="2">The sequence shown here is derived from an EMBL/GenBank/DDBJ whole genome shotgun (WGS) entry which is preliminary data.</text>
</comment>
<evidence type="ECO:0000313" key="3">
    <source>
        <dbReference type="Proteomes" id="UP000070121"/>
    </source>
</evidence>
<keyword evidence="3" id="KW-1185">Reference proteome</keyword>
<gene>
    <name evidence="2" type="ORF">CSAL01_02999</name>
</gene>
<dbReference type="AlphaFoldDB" id="A0A135SV03"/>